<dbReference type="PANTHER" id="PTHR30441">
    <property type="entry name" value="DUF748 DOMAIN-CONTAINING PROTEIN"/>
    <property type="match status" value="1"/>
</dbReference>
<dbReference type="Proteomes" id="UP000610456">
    <property type="component" value="Unassembled WGS sequence"/>
</dbReference>
<dbReference type="RefSeq" id="WP_189602966.1">
    <property type="nucleotide sequence ID" value="NZ_BMXB01000001.1"/>
</dbReference>
<gene>
    <name evidence="3" type="ORF">GCM10007103_04080</name>
</gene>
<comment type="caution">
    <text evidence="3">The sequence shown here is derived from an EMBL/GenBank/DDBJ whole genome shotgun (WGS) entry which is preliminary data.</text>
</comment>
<sequence length="890" mass="97952">MKKFLKITGIVLGVILLLLFLAPFVFKGQIKDMVRKTINENVNAQVTFDDISLSLFRNFPDATLGIEQLLVVNNAPFEGDTLASSEEIVLQMSIWELFKSGDEPMQVDALTINDTDLNIKLDSLGNANYDIAIENDAPLADSTQTGSGFQFDVQHYEINNSRVVYLDEGAKMQLIVEDLNHEGTGDFSASTSELSTYSTALVSFAMDGTNYLSQNRIELDADFEMDLENMRFSFLENEAKINQLPLTFDGFVQVNEDNNEIDLSFKTPSSSFKNFLAVIPEEYSKNIEDVQTSGDFVVNGVIQGIVDETHIPRMDINISSENASFKYPDLPKSVEDITISTEIKNETGLAEDTYVNINRLNFRIDQDVFSANGNIRNLTENMLVNLAAKGTINLANLDQAYPLELEQDLNGIVTADVTTSFDMNSVENEQYQNVKSSGTATIRDFSYASPEFPNEIRLATANLNFQPGTVQLENLNATTGETDMALSGTINNLMGYLFTDQNLKGRFQLNSNTFSVNDFMVAETETTSEETEAESTTPQTTETTGEAIKIPSFLDVQLDFTANRVLYDNLVLQNAKGNLGIQDETATLNNVTADIFGGNISLNGTVSTRQSPPTFNMDLNLNSIGITQAFNDMELLQNLAPIARALEGKLTTAIDLRGNLNQDLTPQLQTLAGNALAEILDARVNPEQTPLLSNLDQRLTFVDLNNLDLKDLQTKLTFTNGRVEVQPFEFNIKGINATAGGSHGFDMSMDYNVNLQVPAKYLGSQVGNTLSRLSSQELENTTVTLPVGISGNFQSPSINLNMQQAVNDLSQKIIDSQKENLQEKGRDILGGILGGNRSSKDTTATNQTQRRDTTATNQQNQQEAVKDAARKVLGGILGGQKKKQDTTNNK</sequence>
<dbReference type="GO" id="GO:0005886">
    <property type="term" value="C:plasma membrane"/>
    <property type="evidence" value="ECO:0007669"/>
    <property type="project" value="TreeGrafter"/>
</dbReference>
<dbReference type="InterPro" id="IPR052894">
    <property type="entry name" value="AsmA-related"/>
</dbReference>
<dbReference type="EMBL" id="BMXB01000001">
    <property type="protein sequence ID" value="GHA25999.1"/>
    <property type="molecule type" value="Genomic_DNA"/>
</dbReference>
<feature type="compositionally biased region" description="Low complexity" evidence="1">
    <location>
        <begin position="841"/>
        <end position="862"/>
    </location>
</feature>
<dbReference type="PANTHER" id="PTHR30441:SF8">
    <property type="entry name" value="DUF748 DOMAIN-CONTAINING PROTEIN"/>
    <property type="match status" value="1"/>
</dbReference>
<feature type="region of interest" description="Disordered" evidence="1">
    <location>
        <begin position="828"/>
        <end position="890"/>
    </location>
</feature>
<feature type="domain" description="AsmA" evidence="2">
    <location>
        <begin position="450"/>
        <end position="659"/>
    </location>
</feature>
<dbReference type="InterPro" id="IPR007844">
    <property type="entry name" value="AsmA"/>
</dbReference>
<evidence type="ECO:0000313" key="3">
    <source>
        <dbReference type="EMBL" id="GHA25999.1"/>
    </source>
</evidence>
<feature type="region of interest" description="Disordered" evidence="1">
    <location>
        <begin position="525"/>
        <end position="544"/>
    </location>
</feature>
<proteinExistence type="predicted"/>
<keyword evidence="4" id="KW-1185">Reference proteome</keyword>
<feature type="domain" description="AsmA" evidence="2">
    <location>
        <begin position="1"/>
        <end position="182"/>
    </location>
</feature>
<feature type="compositionally biased region" description="Low complexity" evidence="1">
    <location>
        <begin position="534"/>
        <end position="544"/>
    </location>
</feature>
<evidence type="ECO:0000259" key="2">
    <source>
        <dbReference type="Pfam" id="PF05170"/>
    </source>
</evidence>
<reference evidence="3" key="1">
    <citation type="journal article" date="2014" name="Int. J. Syst. Evol. Microbiol.">
        <title>Complete genome sequence of Corynebacterium casei LMG S-19264T (=DSM 44701T), isolated from a smear-ripened cheese.</title>
        <authorList>
            <consortium name="US DOE Joint Genome Institute (JGI-PGF)"/>
            <person name="Walter F."/>
            <person name="Albersmeier A."/>
            <person name="Kalinowski J."/>
            <person name="Ruckert C."/>
        </authorList>
    </citation>
    <scope>NUCLEOTIDE SEQUENCE</scope>
    <source>
        <strain evidence="3">KCTC 12719</strain>
    </source>
</reference>
<name>A0A918VSV6_9FLAO</name>
<accession>A0A918VSV6</accession>
<evidence type="ECO:0000256" key="1">
    <source>
        <dbReference type="SAM" id="MobiDB-lite"/>
    </source>
</evidence>
<reference evidence="3" key="2">
    <citation type="submission" date="2020-09" db="EMBL/GenBank/DDBJ databases">
        <authorList>
            <person name="Sun Q."/>
            <person name="Kim S."/>
        </authorList>
    </citation>
    <scope>NUCLEOTIDE SEQUENCE</scope>
    <source>
        <strain evidence="3">KCTC 12719</strain>
    </source>
</reference>
<evidence type="ECO:0000313" key="4">
    <source>
        <dbReference type="Proteomes" id="UP000610456"/>
    </source>
</evidence>
<organism evidence="3 4">
    <name type="scientific">Salinimicrobium marinum</name>
    <dbReference type="NCBI Taxonomy" id="680283"/>
    <lineage>
        <taxon>Bacteria</taxon>
        <taxon>Pseudomonadati</taxon>
        <taxon>Bacteroidota</taxon>
        <taxon>Flavobacteriia</taxon>
        <taxon>Flavobacteriales</taxon>
        <taxon>Flavobacteriaceae</taxon>
        <taxon>Salinimicrobium</taxon>
    </lineage>
</organism>
<dbReference type="Pfam" id="PF05170">
    <property type="entry name" value="AsmA"/>
    <property type="match status" value="2"/>
</dbReference>
<dbReference type="AlphaFoldDB" id="A0A918VSV6"/>
<dbReference type="GO" id="GO:0090313">
    <property type="term" value="P:regulation of protein targeting to membrane"/>
    <property type="evidence" value="ECO:0007669"/>
    <property type="project" value="TreeGrafter"/>
</dbReference>
<protein>
    <recommendedName>
        <fullName evidence="2">AsmA domain-containing protein</fullName>
    </recommendedName>
</protein>